<dbReference type="Gene3D" id="1.20.1070.10">
    <property type="entry name" value="Rhodopsin 7-helix transmembrane proteins"/>
    <property type="match status" value="1"/>
</dbReference>
<sequence length="344" mass="40395">MELFLFKHQEYERLYNCTNLVIDSIPIENRRLTIEALINLILGIIYFLLYLPCLYSIWKQHWKNDCYTILLYIGIVDLVALLIIGFLHPILALQGAVFCSYPTLIFLAGTLANFVWVAESSANLVLALNRCLQMFFRTIAEFLFKGIRIFVWLLFCTLYALYCMFFIKPILFSGIYFAWFFYPFVGYREDYGEFIFDSLPTYHNFILAVLSPAIYLIFAIALLIKNQKYKQTTNLNNGNTHFSISHLERMVLLQVFVISLLNTTQCVFYIIMQYTATQQKWMSILAEFLWFHIHGIPPIIYLTLNKTIRNDCLHLYKIIRNNKVQQVNTILVQPAVPVNNQTRI</sequence>
<gene>
    <name evidence="2" type="ORF">MENT_LOCUS42114</name>
</gene>
<evidence type="ECO:0000313" key="2">
    <source>
        <dbReference type="EMBL" id="CAD2189395.1"/>
    </source>
</evidence>
<feature type="transmembrane region" description="Helical" evidence="1">
    <location>
        <begin position="251"/>
        <end position="272"/>
    </location>
</feature>
<dbReference type="Pfam" id="PF10321">
    <property type="entry name" value="7TM_GPCR_Srt"/>
    <property type="match status" value="1"/>
</dbReference>
<feature type="transmembrane region" description="Helical" evidence="1">
    <location>
        <begin position="284"/>
        <end position="304"/>
    </location>
</feature>
<evidence type="ECO:0000256" key="1">
    <source>
        <dbReference type="SAM" id="Phobius"/>
    </source>
</evidence>
<dbReference type="SUPFAM" id="SSF81321">
    <property type="entry name" value="Family A G protein-coupled receptor-like"/>
    <property type="match status" value="1"/>
</dbReference>
<feature type="transmembrane region" description="Helical" evidence="1">
    <location>
        <begin position="69"/>
        <end position="92"/>
    </location>
</feature>
<dbReference type="PANTHER" id="PTHR23021">
    <property type="entry name" value="SERPENTINE RECEPTOR, CLASS T"/>
    <property type="match status" value="1"/>
</dbReference>
<protein>
    <submittedName>
        <fullName evidence="2">Uncharacterized protein</fullName>
    </submittedName>
</protein>
<keyword evidence="1" id="KW-1133">Transmembrane helix</keyword>
<dbReference type="AlphaFoldDB" id="A0A6V7WQR9"/>
<dbReference type="InterPro" id="IPR019425">
    <property type="entry name" value="7TM_GPCR_serpentine_rcpt_Srt"/>
</dbReference>
<evidence type="ECO:0000313" key="3">
    <source>
        <dbReference type="Proteomes" id="UP000580250"/>
    </source>
</evidence>
<accession>A0A6V7WQR9</accession>
<feature type="transmembrane region" description="Helical" evidence="1">
    <location>
        <begin position="149"/>
        <end position="182"/>
    </location>
</feature>
<keyword evidence="1" id="KW-0812">Transmembrane</keyword>
<proteinExistence type="predicted"/>
<feature type="transmembrane region" description="Helical" evidence="1">
    <location>
        <begin position="104"/>
        <end position="128"/>
    </location>
</feature>
<comment type="caution">
    <text evidence="2">The sequence shown here is derived from an EMBL/GenBank/DDBJ whole genome shotgun (WGS) entry which is preliminary data.</text>
</comment>
<name>A0A6V7WQR9_MELEN</name>
<organism evidence="2 3">
    <name type="scientific">Meloidogyne enterolobii</name>
    <name type="common">Root-knot nematode worm</name>
    <name type="synonym">Meloidogyne mayaguensis</name>
    <dbReference type="NCBI Taxonomy" id="390850"/>
    <lineage>
        <taxon>Eukaryota</taxon>
        <taxon>Metazoa</taxon>
        <taxon>Ecdysozoa</taxon>
        <taxon>Nematoda</taxon>
        <taxon>Chromadorea</taxon>
        <taxon>Rhabditida</taxon>
        <taxon>Tylenchina</taxon>
        <taxon>Tylenchomorpha</taxon>
        <taxon>Tylenchoidea</taxon>
        <taxon>Meloidogynidae</taxon>
        <taxon>Meloidogyninae</taxon>
        <taxon>Meloidogyne</taxon>
    </lineage>
</organism>
<keyword evidence="1" id="KW-0472">Membrane</keyword>
<dbReference type="EMBL" id="CAJEWN010000746">
    <property type="protein sequence ID" value="CAD2189395.1"/>
    <property type="molecule type" value="Genomic_DNA"/>
</dbReference>
<dbReference type="PANTHER" id="PTHR23021:SF11">
    <property type="entry name" value="SERPENTINE RECEPTOR, CLASS T"/>
    <property type="match status" value="1"/>
</dbReference>
<feature type="transmembrane region" description="Helical" evidence="1">
    <location>
        <begin position="36"/>
        <end position="57"/>
    </location>
</feature>
<reference evidence="2 3" key="1">
    <citation type="submission" date="2020-08" db="EMBL/GenBank/DDBJ databases">
        <authorList>
            <person name="Koutsovoulos G."/>
            <person name="Danchin GJ E."/>
        </authorList>
    </citation>
    <scope>NUCLEOTIDE SEQUENCE [LARGE SCALE GENOMIC DNA]</scope>
</reference>
<dbReference type="Proteomes" id="UP000580250">
    <property type="component" value="Unassembled WGS sequence"/>
</dbReference>
<feature type="transmembrane region" description="Helical" evidence="1">
    <location>
        <begin position="202"/>
        <end position="224"/>
    </location>
</feature>